<evidence type="ECO:0000256" key="3">
    <source>
        <dbReference type="SAM" id="SignalP"/>
    </source>
</evidence>
<evidence type="ECO:0000256" key="1">
    <source>
        <dbReference type="ARBA" id="ARBA00022448"/>
    </source>
</evidence>
<dbReference type="Proteomes" id="UP001141806">
    <property type="component" value="Unassembled WGS sequence"/>
</dbReference>
<keyword evidence="5" id="KW-1185">Reference proteome</keyword>
<feature type="signal peptide" evidence="3">
    <location>
        <begin position="1"/>
        <end position="29"/>
    </location>
</feature>
<dbReference type="AlphaFoldDB" id="A0A9Q0HAH4"/>
<name>A0A9Q0HAH4_9MAGN</name>
<dbReference type="EMBL" id="JAMYWD010000009">
    <property type="protein sequence ID" value="KAJ4961646.1"/>
    <property type="molecule type" value="Genomic_DNA"/>
</dbReference>
<dbReference type="InterPro" id="IPR036312">
    <property type="entry name" value="Bifun_inhib/LTP/seed_sf"/>
</dbReference>
<gene>
    <name evidence="4" type="ORF">NE237_021556</name>
</gene>
<accession>A0A9Q0HAH4</accession>
<dbReference type="GO" id="GO:0008289">
    <property type="term" value="F:lipid binding"/>
    <property type="evidence" value="ECO:0007669"/>
    <property type="project" value="UniProtKB-KW"/>
</dbReference>
<evidence type="ECO:0000313" key="5">
    <source>
        <dbReference type="Proteomes" id="UP001141806"/>
    </source>
</evidence>
<feature type="chain" id="PRO_5040439614" description="Bifunctional inhibitor/plant lipid transfer protein/seed storage helical domain-containing protein" evidence="3">
    <location>
        <begin position="30"/>
        <end position="155"/>
    </location>
</feature>
<evidence type="ECO:0000313" key="4">
    <source>
        <dbReference type="EMBL" id="KAJ4961646.1"/>
    </source>
</evidence>
<proteinExistence type="predicted"/>
<dbReference type="Gene3D" id="1.10.110.10">
    <property type="entry name" value="Plant lipid-transfer and hydrophobic proteins"/>
    <property type="match status" value="1"/>
</dbReference>
<keyword evidence="3" id="KW-0732">Signal</keyword>
<dbReference type="InterPro" id="IPR033872">
    <property type="entry name" value="nsLTP2"/>
</dbReference>
<keyword evidence="1" id="KW-0813">Transport</keyword>
<sequence length="155" mass="17079">MKTKVPPYFVVVCVLVMLLLGGGPAPVVAVTCDGTELNVCKDALSTGVPSKICCDKLKEQESCLPIYFKDPKYQIIFQNPNTKKIATTLEVANTIPTHNKFVLVSFLLCQLQQTIGTGVTLQRRTVEHGSAAAAASPAFQTLERERNKRKEELQW</sequence>
<keyword evidence="2" id="KW-0446">Lipid-binding</keyword>
<dbReference type="GO" id="GO:0006869">
    <property type="term" value="P:lipid transport"/>
    <property type="evidence" value="ECO:0007669"/>
    <property type="project" value="InterPro"/>
</dbReference>
<evidence type="ECO:0008006" key="6">
    <source>
        <dbReference type="Google" id="ProtNLM"/>
    </source>
</evidence>
<dbReference type="OrthoDB" id="665742at2759"/>
<protein>
    <recommendedName>
        <fullName evidence="6">Bifunctional inhibitor/plant lipid transfer protein/seed storage helical domain-containing protein</fullName>
    </recommendedName>
</protein>
<organism evidence="4 5">
    <name type="scientific">Protea cynaroides</name>
    <dbReference type="NCBI Taxonomy" id="273540"/>
    <lineage>
        <taxon>Eukaryota</taxon>
        <taxon>Viridiplantae</taxon>
        <taxon>Streptophyta</taxon>
        <taxon>Embryophyta</taxon>
        <taxon>Tracheophyta</taxon>
        <taxon>Spermatophyta</taxon>
        <taxon>Magnoliopsida</taxon>
        <taxon>Proteales</taxon>
        <taxon>Proteaceae</taxon>
        <taxon>Protea</taxon>
    </lineage>
</organism>
<dbReference type="PANTHER" id="PTHR33214:SF69">
    <property type="entry name" value="BIFUNCTIONAL INHIBITOR_LIPID-TRANSFER PROTEIN_SEED STORAGE 2S ALBUMIN SUPERFAMILY PROTEIN"/>
    <property type="match status" value="1"/>
</dbReference>
<reference evidence="4" key="1">
    <citation type="journal article" date="2023" name="Plant J.">
        <title>The genome of the king protea, Protea cynaroides.</title>
        <authorList>
            <person name="Chang J."/>
            <person name="Duong T.A."/>
            <person name="Schoeman C."/>
            <person name="Ma X."/>
            <person name="Roodt D."/>
            <person name="Barker N."/>
            <person name="Li Z."/>
            <person name="Van de Peer Y."/>
            <person name="Mizrachi E."/>
        </authorList>
    </citation>
    <scope>NUCLEOTIDE SEQUENCE</scope>
    <source>
        <tissue evidence="4">Young leaves</tissue>
    </source>
</reference>
<dbReference type="PANTHER" id="PTHR33214">
    <property type="entry name" value="BIFUNCTIONAL INHIBITOR/LIPID-TRANSFER PROTEIN/SEED STORAGE 2S ALBUMIN SUPERFAMILY PROTEIN"/>
    <property type="match status" value="1"/>
</dbReference>
<dbReference type="SUPFAM" id="SSF47699">
    <property type="entry name" value="Bifunctional inhibitor/lipid-transfer protein/seed storage 2S albumin"/>
    <property type="match status" value="1"/>
</dbReference>
<evidence type="ECO:0000256" key="2">
    <source>
        <dbReference type="ARBA" id="ARBA00023121"/>
    </source>
</evidence>
<comment type="caution">
    <text evidence="4">The sequence shown here is derived from an EMBL/GenBank/DDBJ whole genome shotgun (WGS) entry which is preliminary data.</text>
</comment>